<dbReference type="EMBL" id="DF933840">
    <property type="protein sequence ID" value="GAM42443.1"/>
    <property type="molecule type" value="Genomic_DNA"/>
</dbReference>
<keyword evidence="4" id="KW-1185">Reference proteome</keyword>
<proteinExistence type="inferred from homology"/>
<dbReference type="Proteomes" id="UP000053095">
    <property type="component" value="Unassembled WGS sequence"/>
</dbReference>
<reference evidence="4" key="1">
    <citation type="journal article" date="2015" name="Genome Announc.">
        <title>Draft genome sequence of Talaromyces cellulolyticus strain Y-94, a source of lignocellulosic biomass-degrading enzymes.</title>
        <authorList>
            <person name="Fujii T."/>
            <person name="Koike H."/>
            <person name="Sawayama S."/>
            <person name="Yano S."/>
            <person name="Inoue H."/>
        </authorList>
    </citation>
    <scope>NUCLEOTIDE SEQUENCE [LARGE SCALE GENOMIC DNA]</scope>
    <source>
        <strain evidence="4">Y-94</strain>
    </source>
</reference>
<protein>
    <submittedName>
        <fullName evidence="3">Thioesterase family protein</fullName>
    </submittedName>
</protein>
<comment type="similarity">
    <text evidence="1">Belongs to the thioesterase PaaI family.</text>
</comment>
<dbReference type="InterPro" id="IPR039298">
    <property type="entry name" value="ACOT13"/>
</dbReference>
<accession>A0A478ECA6</accession>
<dbReference type="FunFam" id="3.10.129.10:FF:000033">
    <property type="entry name" value="acyl-coenzyme A thioesterase 13"/>
    <property type="match status" value="1"/>
</dbReference>
<name>A0A478ECA6_TALPI</name>
<dbReference type="GO" id="GO:0047617">
    <property type="term" value="F:fatty acyl-CoA hydrolase activity"/>
    <property type="evidence" value="ECO:0007669"/>
    <property type="project" value="InterPro"/>
</dbReference>
<dbReference type="SUPFAM" id="SSF54637">
    <property type="entry name" value="Thioesterase/thiol ester dehydrase-isomerase"/>
    <property type="match status" value="1"/>
</dbReference>
<organism evidence="3 4">
    <name type="scientific">Talaromyces pinophilus</name>
    <name type="common">Penicillium pinophilum</name>
    <dbReference type="NCBI Taxonomy" id="128442"/>
    <lineage>
        <taxon>Eukaryota</taxon>
        <taxon>Fungi</taxon>
        <taxon>Dikarya</taxon>
        <taxon>Ascomycota</taxon>
        <taxon>Pezizomycotina</taxon>
        <taxon>Eurotiomycetes</taxon>
        <taxon>Eurotiomycetidae</taxon>
        <taxon>Eurotiales</taxon>
        <taxon>Trichocomaceae</taxon>
        <taxon>Talaromyces</taxon>
        <taxon>Talaromyces sect. Talaromyces</taxon>
    </lineage>
</organism>
<feature type="domain" description="Thioesterase" evidence="2">
    <location>
        <begin position="54"/>
        <end position="128"/>
    </location>
</feature>
<dbReference type="InterPro" id="IPR029069">
    <property type="entry name" value="HotDog_dom_sf"/>
</dbReference>
<dbReference type="PANTHER" id="PTHR21660:SF11">
    <property type="entry name" value="FAMILY PROTEIN, PUTATIVE (AFU_ORTHOLOGUE AFUA_4G04355)-RELATED"/>
    <property type="match status" value="1"/>
</dbReference>
<dbReference type="PANTHER" id="PTHR21660">
    <property type="entry name" value="THIOESTERASE SUPERFAMILY MEMBER-RELATED"/>
    <property type="match status" value="1"/>
</dbReference>
<dbReference type="Pfam" id="PF03061">
    <property type="entry name" value="4HBT"/>
    <property type="match status" value="1"/>
</dbReference>
<dbReference type="InterPro" id="IPR006683">
    <property type="entry name" value="Thioestr_dom"/>
</dbReference>
<evidence type="ECO:0000313" key="3">
    <source>
        <dbReference type="EMBL" id="GAM42443.1"/>
    </source>
</evidence>
<evidence type="ECO:0000259" key="2">
    <source>
        <dbReference type="Pfam" id="PF03061"/>
    </source>
</evidence>
<dbReference type="CDD" id="cd03443">
    <property type="entry name" value="PaaI_thioesterase"/>
    <property type="match status" value="1"/>
</dbReference>
<evidence type="ECO:0000256" key="1">
    <source>
        <dbReference type="ARBA" id="ARBA00008324"/>
    </source>
</evidence>
<dbReference type="AlphaFoldDB" id="A0A478ECA6"/>
<dbReference type="Gene3D" id="3.10.129.10">
    <property type="entry name" value="Hotdog Thioesterase"/>
    <property type="match status" value="1"/>
</dbReference>
<sequence>MASVLTHVQNVWQAQRADSPIYALLLANVTIDDASMGAIRASLQLDKNHTNSKGSLHGTMTACIIDWIAGMVIASYGLTGTGVSTDIHISYLAGAKEGEVLEISGRSMKMGGTLAFVSADITKIKDGESVVVATGLHTKYVRQKCA</sequence>
<gene>
    <name evidence="3" type="ORF">TCE0_044f16430</name>
</gene>
<evidence type="ECO:0000313" key="4">
    <source>
        <dbReference type="Proteomes" id="UP000053095"/>
    </source>
</evidence>